<keyword evidence="1" id="KW-1133">Transmembrane helix</keyword>
<dbReference type="Proteomes" id="UP000008827">
    <property type="component" value="Chromosome 10"/>
</dbReference>
<gene>
    <name evidence="2" type="ORF">GLYMA_10G129900</name>
</gene>
<name>K7LJ45_SOYBN</name>
<reference evidence="2 3" key="1">
    <citation type="journal article" date="2010" name="Nature">
        <title>Genome sequence of the palaeopolyploid soybean.</title>
        <authorList>
            <person name="Schmutz J."/>
            <person name="Cannon S.B."/>
            <person name="Schlueter J."/>
            <person name="Ma J."/>
            <person name="Mitros T."/>
            <person name="Nelson W."/>
            <person name="Hyten D.L."/>
            <person name="Song Q."/>
            <person name="Thelen J.J."/>
            <person name="Cheng J."/>
            <person name="Xu D."/>
            <person name="Hellsten U."/>
            <person name="May G.D."/>
            <person name="Yu Y."/>
            <person name="Sakurai T."/>
            <person name="Umezawa T."/>
            <person name="Bhattacharyya M.K."/>
            <person name="Sandhu D."/>
            <person name="Valliyodan B."/>
            <person name="Lindquist E."/>
            <person name="Peto M."/>
            <person name="Grant D."/>
            <person name="Shu S."/>
            <person name="Goodstein D."/>
            <person name="Barry K."/>
            <person name="Futrell-Griggs M."/>
            <person name="Abernathy B."/>
            <person name="Du J."/>
            <person name="Tian Z."/>
            <person name="Zhu L."/>
            <person name="Gill N."/>
            <person name="Joshi T."/>
            <person name="Libault M."/>
            <person name="Sethuraman A."/>
            <person name="Zhang X.-C."/>
            <person name="Shinozaki K."/>
            <person name="Nguyen H.T."/>
            <person name="Wing R.A."/>
            <person name="Cregan P."/>
            <person name="Specht J."/>
            <person name="Grimwood J."/>
            <person name="Rokhsar D."/>
            <person name="Stacey G."/>
            <person name="Shoemaker R.C."/>
            <person name="Jackson S.A."/>
        </authorList>
    </citation>
    <scope>NUCLEOTIDE SEQUENCE</scope>
    <source>
        <strain evidence="3">cv. Williams 82</strain>
        <tissue evidence="2">Callus</tissue>
    </source>
</reference>
<dbReference type="EnsemblPlants" id="KRH33538">
    <property type="protein sequence ID" value="KRH33538"/>
    <property type="gene ID" value="GLYMA_10G129900"/>
</dbReference>
<dbReference type="InParanoid" id="K7LJ45"/>
<reference evidence="2" key="3">
    <citation type="submission" date="2018-07" db="EMBL/GenBank/DDBJ databases">
        <title>WGS assembly of Glycine max.</title>
        <authorList>
            <person name="Schmutz J."/>
            <person name="Cannon S."/>
            <person name="Schlueter J."/>
            <person name="Ma J."/>
            <person name="Mitros T."/>
            <person name="Nelson W."/>
            <person name="Hyten D."/>
            <person name="Song Q."/>
            <person name="Thelen J."/>
            <person name="Cheng J."/>
            <person name="Xu D."/>
            <person name="Hellsten U."/>
            <person name="May G."/>
            <person name="Yu Y."/>
            <person name="Sakurai T."/>
            <person name="Umezawa T."/>
            <person name="Bhattacharyya M."/>
            <person name="Sandhu D."/>
            <person name="Valliyodan B."/>
            <person name="Lindquist E."/>
            <person name="Peto M."/>
            <person name="Grant D."/>
            <person name="Shu S."/>
            <person name="Goodstein D."/>
            <person name="Barry K."/>
            <person name="Futrell-Griggs M."/>
            <person name="Abernathy B."/>
            <person name="Du J."/>
            <person name="Tian Z."/>
            <person name="Zhu L."/>
            <person name="Gill N."/>
            <person name="Joshi T."/>
            <person name="Libault M."/>
            <person name="Sethuraman A."/>
            <person name="Zhang X."/>
            <person name="Shinozaki K."/>
            <person name="Nguyen H."/>
            <person name="Wing R."/>
            <person name="Cregan P."/>
            <person name="Specht J."/>
            <person name="Grimwood J."/>
            <person name="Rokhsar D."/>
            <person name="Stacey G."/>
            <person name="Shoemaker R."/>
            <person name="Jackson S."/>
        </authorList>
    </citation>
    <scope>NUCLEOTIDE SEQUENCE</scope>
    <source>
        <tissue evidence="2">Callus</tissue>
    </source>
</reference>
<keyword evidence="1" id="KW-0812">Transmembrane</keyword>
<keyword evidence="4" id="KW-1185">Reference proteome</keyword>
<dbReference type="EMBL" id="CM000843">
    <property type="protein sequence ID" value="KRH33538.1"/>
    <property type="molecule type" value="Genomic_DNA"/>
</dbReference>
<proteinExistence type="predicted"/>
<evidence type="ECO:0000313" key="3">
    <source>
        <dbReference type="EnsemblPlants" id="KRH33538"/>
    </source>
</evidence>
<dbReference type="PaxDb" id="3847-GLYMA10G26250.2"/>
<evidence type="ECO:0000256" key="1">
    <source>
        <dbReference type="SAM" id="Phobius"/>
    </source>
</evidence>
<organism evidence="2">
    <name type="scientific">Glycine max</name>
    <name type="common">Soybean</name>
    <name type="synonym">Glycine hispida</name>
    <dbReference type="NCBI Taxonomy" id="3847"/>
    <lineage>
        <taxon>Eukaryota</taxon>
        <taxon>Viridiplantae</taxon>
        <taxon>Streptophyta</taxon>
        <taxon>Embryophyta</taxon>
        <taxon>Tracheophyta</taxon>
        <taxon>Spermatophyta</taxon>
        <taxon>Magnoliopsida</taxon>
        <taxon>eudicotyledons</taxon>
        <taxon>Gunneridae</taxon>
        <taxon>Pentapetalae</taxon>
        <taxon>rosids</taxon>
        <taxon>fabids</taxon>
        <taxon>Fabales</taxon>
        <taxon>Fabaceae</taxon>
        <taxon>Papilionoideae</taxon>
        <taxon>50 kb inversion clade</taxon>
        <taxon>NPAAA clade</taxon>
        <taxon>indigoferoid/millettioid clade</taxon>
        <taxon>Phaseoleae</taxon>
        <taxon>Glycine</taxon>
        <taxon>Glycine subgen. Soja</taxon>
    </lineage>
</organism>
<accession>K7LJ45</accession>
<dbReference type="Gramene" id="KRH33538">
    <property type="protein sequence ID" value="KRH33538"/>
    <property type="gene ID" value="GLYMA_10G129900"/>
</dbReference>
<dbReference type="AlphaFoldDB" id="K7LJ45"/>
<dbReference type="HOGENOM" id="CLU_1392358_0_0_1"/>
<reference evidence="3" key="2">
    <citation type="submission" date="2018-02" db="UniProtKB">
        <authorList>
            <consortium name="EnsemblPlants"/>
        </authorList>
    </citation>
    <scope>IDENTIFICATION</scope>
    <source>
        <strain evidence="3">Williams 82</strain>
    </source>
</reference>
<evidence type="ECO:0000313" key="2">
    <source>
        <dbReference type="EMBL" id="KRH33538.1"/>
    </source>
</evidence>
<dbReference type="GO" id="GO:0005886">
    <property type="term" value="C:plasma membrane"/>
    <property type="evidence" value="ECO:0000318"/>
    <property type="project" value="GO_Central"/>
</dbReference>
<feature type="transmembrane region" description="Helical" evidence="1">
    <location>
        <begin position="6"/>
        <end position="27"/>
    </location>
</feature>
<keyword evidence="1" id="KW-0472">Membrane</keyword>
<evidence type="ECO:0008006" key="5">
    <source>
        <dbReference type="Google" id="ProtNLM"/>
    </source>
</evidence>
<protein>
    <recommendedName>
        <fullName evidence="5">Late embryogenesis abundant protein LEA-2 subgroup domain-containing protein</fullName>
    </recommendedName>
</protein>
<dbReference type="GO" id="GO:0009506">
    <property type="term" value="C:plasmodesma"/>
    <property type="evidence" value="ECO:0000318"/>
    <property type="project" value="GO_Central"/>
</dbReference>
<evidence type="ECO:0000313" key="4">
    <source>
        <dbReference type="Proteomes" id="UP000008827"/>
    </source>
</evidence>
<sequence>MAASSSSVACCCCIFIITIVVVITSLWPTLLVKQPRLYIDYIYLVNRNMGWGVQYDNVNLSFEAFVGPNSTRPLGNATLEGFYQGRWREGLKHGSFLASATTGKLTTVLSFWRVDFATAVKYKKGKYRVWYTRDRLQGGANLEIDDSQLMVNWKPVRLGDSPVAIIASGSRKHCELSNSAHCVLGLSLSLVVILFV</sequence>